<dbReference type="Proteomes" id="UP000178885">
    <property type="component" value="Unassembled WGS sequence"/>
</dbReference>
<accession>A0A1F6TLB1</accession>
<dbReference type="SUPFAM" id="SSF81901">
    <property type="entry name" value="HCP-like"/>
    <property type="match status" value="1"/>
</dbReference>
<dbReference type="Pfam" id="PF08238">
    <property type="entry name" value="Sel1"/>
    <property type="match status" value="4"/>
</dbReference>
<organism evidence="1 2">
    <name type="scientific">Candidatus Muproteobacteria bacterium RBG_16_65_34</name>
    <dbReference type="NCBI Taxonomy" id="1817760"/>
    <lineage>
        <taxon>Bacteria</taxon>
        <taxon>Pseudomonadati</taxon>
        <taxon>Pseudomonadota</taxon>
        <taxon>Candidatus Muproteobacteria</taxon>
    </lineage>
</organism>
<evidence type="ECO:0008006" key="3">
    <source>
        <dbReference type="Google" id="ProtNLM"/>
    </source>
</evidence>
<sequence length="150" mass="16653">MLVALALPAAWAGSYEEGRAAYAAKDYARAYRIWLPLAERGDARAQHAVGDLYEDGYGVERDLRTAATWYVRAAGQGHAESMYRLSVGYAWGLGGLERDDALAVKWLRRSAEGGFKKAQKILAQGYERGKLGLPKDPEQAKYWFDKANAH</sequence>
<proteinExistence type="predicted"/>
<name>A0A1F6TLB1_9PROT</name>
<comment type="caution">
    <text evidence="1">The sequence shown here is derived from an EMBL/GenBank/DDBJ whole genome shotgun (WGS) entry which is preliminary data.</text>
</comment>
<protein>
    <recommendedName>
        <fullName evidence="3">Sel1 repeat family protein</fullName>
    </recommendedName>
</protein>
<dbReference type="Gene3D" id="1.25.40.10">
    <property type="entry name" value="Tetratricopeptide repeat domain"/>
    <property type="match status" value="1"/>
</dbReference>
<dbReference type="SMART" id="SM00671">
    <property type="entry name" value="SEL1"/>
    <property type="match status" value="3"/>
</dbReference>
<dbReference type="PANTHER" id="PTHR45011">
    <property type="entry name" value="DAP3-BINDING CELL DEATH ENHANCER 1"/>
    <property type="match status" value="1"/>
</dbReference>
<dbReference type="STRING" id="1817760.A2151_07130"/>
<dbReference type="InterPro" id="IPR011990">
    <property type="entry name" value="TPR-like_helical_dom_sf"/>
</dbReference>
<gene>
    <name evidence="1" type="ORF">A2151_07130</name>
</gene>
<dbReference type="EMBL" id="MFSU01000092">
    <property type="protein sequence ID" value="OGI45914.1"/>
    <property type="molecule type" value="Genomic_DNA"/>
</dbReference>
<reference evidence="1 2" key="1">
    <citation type="journal article" date="2016" name="Nat. Commun.">
        <title>Thousands of microbial genomes shed light on interconnected biogeochemical processes in an aquifer system.</title>
        <authorList>
            <person name="Anantharaman K."/>
            <person name="Brown C.T."/>
            <person name="Hug L.A."/>
            <person name="Sharon I."/>
            <person name="Castelle C.J."/>
            <person name="Probst A.J."/>
            <person name="Thomas B.C."/>
            <person name="Singh A."/>
            <person name="Wilkins M.J."/>
            <person name="Karaoz U."/>
            <person name="Brodie E.L."/>
            <person name="Williams K.H."/>
            <person name="Hubbard S.S."/>
            <person name="Banfield J.F."/>
        </authorList>
    </citation>
    <scope>NUCLEOTIDE SEQUENCE [LARGE SCALE GENOMIC DNA]</scope>
</reference>
<dbReference type="InterPro" id="IPR052748">
    <property type="entry name" value="ISR_Activator"/>
</dbReference>
<evidence type="ECO:0000313" key="1">
    <source>
        <dbReference type="EMBL" id="OGI45914.1"/>
    </source>
</evidence>
<dbReference type="PANTHER" id="PTHR45011:SF1">
    <property type="entry name" value="DAP3-BINDING CELL DEATH ENHANCER 1"/>
    <property type="match status" value="1"/>
</dbReference>
<evidence type="ECO:0000313" key="2">
    <source>
        <dbReference type="Proteomes" id="UP000178885"/>
    </source>
</evidence>
<dbReference type="AlphaFoldDB" id="A0A1F6TLB1"/>
<dbReference type="InterPro" id="IPR006597">
    <property type="entry name" value="Sel1-like"/>
</dbReference>